<dbReference type="PANTHER" id="PTHR46922">
    <property type="entry name" value="DHHA1 DOMAIN PROTEIN"/>
    <property type="match status" value="1"/>
</dbReference>
<gene>
    <name evidence="2" type="ORF">SAMN04489710_103314</name>
</gene>
<sequence>MPGQRALFRACASGASPGGRVADNRAPMTTKNIATDAPAPASLPPRSLLPHTLLMAPSPGDPSPLVLYHGRCADGFGAALAAWRYYGGQVECVGLAHGQAQSVDDLPPLEGRYVYVLDFSFPPELLRAIDDRAARLVMLDHHKSAAEQLTGFSCRCGVVHFDMDKSGARLAWDFFHPDAPLPDLVRFIEDRDLWAWKYPDTAGYVAALDMEPFDFARWDGIARFSPEATQAFVARGQAMDEKFRHLAADVAGGAQPLVFDGEQGLMVNAPGAFHSLVGEMLSQKSGTFALMWAVGKDGKIKIGLRSQRGYDCSVLATRMGGGGHAQACGFRMEAERLPELLSGVLVSRREG</sequence>
<evidence type="ECO:0000259" key="1">
    <source>
        <dbReference type="Pfam" id="PF02272"/>
    </source>
</evidence>
<dbReference type="SUPFAM" id="SSF64182">
    <property type="entry name" value="DHH phosphoesterases"/>
    <property type="match status" value="1"/>
</dbReference>
<name>A0A1I1TEL8_9BURK</name>
<proteinExistence type="predicted"/>
<keyword evidence="3" id="KW-1185">Reference proteome</keyword>
<evidence type="ECO:0000313" key="2">
    <source>
        <dbReference type="EMBL" id="SFD57032.1"/>
    </source>
</evidence>
<protein>
    <submittedName>
        <fullName evidence="2">Oligoribonuclease NrnB or cAMP/cGMP phosphodiesterase, DHH superfamily</fullName>
    </submittedName>
</protein>
<evidence type="ECO:0000313" key="3">
    <source>
        <dbReference type="Proteomes" id="UP000199517"/>
    </source>
</evidence>
<dbReference type="STRING" id="32040.SAMN04489710_103314"/>
<dbReference type="PANTHER" id="PTHR46922:SF4">
    <property type="entry name" value="DHHA1 DOMAIN PROTEIN"/>
    <property type="match status" value="1"/>
</dbReference>
<dbReference type="InterPro" id="IPR038763">
    <property type="entry name" value="DHH_sf"/>
</dbReference>
<reference evidence="3" key="1">
    <citation type="submission" date="2016-10" db="EMBL/GenBank/DDBJ databases">
        <authorList>
            <person name="Varghese N."/>
            <person name="Submissions S."/>
        </authorList>
    </citation>
    <scope>NUCLEOTIDE SEQUENCE [LARGE SCALE GENOMIC DNA]</scope>
    <source>
        <strain evidence="3">DSM 7481</strain>
    </source>
</reference>
<organism evidence="2 3">
    <name type="scientific">Paracidovorax konjaci</name>
    <dbReference type="NCBI Taxonomy" id="32040"/>
    <lineage>
        <taxon>Bacteria</taxon>
        <taxon>Pseudomonadati</taxon>
        <taxon>Pseudomonadota</taxon>
        <taxon>Betaproteobacteria</taxon>
        <taxon>Burkholderiales</taxon>
        <taxon>Comamonadaceae</taxon>
        <taxon>Paracidovorax</taxon>
    </lineage>
</organism>
<accession>A0A1I1TEL8</accession>
<dbReference type="Proteomes" id="UP000199517">
    <property type="component" value="Unassembled WGS sequence"/>
</dbReference>
<dbReference type="EMBL" id="FOMQ01000003">
    <property type="protein sequence ID" value="SFD57032.1"/>
    <property type="molecule type" value="Genomic_DNA"/>
</dbReference>
<dbReference type="GO" id="GO:0003676">
    <property type="term" value="F:nucleic acid binding"/>
    <property type="evidence" value="ECO:0007669"/>
    <property type="project" value="InterPro"/>
</dbReference>
<feature type="domain" description="DHHA1" evidence="1">
    <location>
        <begin position="271"/>
        <end position="342"/>
    </location>
</feature>
<dbReference type="Pfam" id="PF02272">
    <property type="entry name" value="DHHA1"/>
    <property type="match status" value="1"/>
</dbReference>
<dbReference type="AlphaFoldDB" id="A0A1I1TEL8"/>
<dbReference type="InterPro" id="IPR003156">
    <property type="entry name" value="DHHA1_dom"/>
</dbReference>
<dbReference type="Gene3D" id="3.10.310.30">
    <property type="match status" value="1"/>
</dbReference>